<feature type="modified residue" description="4-aspartylphosphate" evidence="3">
    <location>
        <position position="55"/>
    </location>
</feature>
<keyword evidence="1" id="KW-0963">Cytoplasm</keyword>
<dbReference type="AlphaFoldDB" id="A0A368VNA5"/>
<organism evidence="5 6">
    <name type="scientific">Paenibacillus prosopidis</name>
    <dbReference type="NCBI Taxonomy" id="630520"/>
    <lineage>
        <taxon>Bacteria</taxon>
        <taxon>Bacillati</taxon>
        <taxon>Bacillota</taxon>
        <taxon>Bacilli</taxon>
        <taxon>Bacillales</taxon>
        <taxon>Paenibacillaceae</taxon>
        <taxon>Paenibacillus</taxon>
    </lineage>
</organism>
<name>A0A368VNA5_9BACL</name>
<evidence type="ECO:0000313" key="6">
    <source>
        <dbReference type="Proteomes" id="UP000252415"/>
    </source>
</evidence>
<accession>A0A368VNA5</accession>
<dbReference type="InterPro" id="IPR001789">
    <property type="entry name" value="Sig_transdc_resp-reg_receiver"/>
</dbReference>
<reference evidence="5 6" key="1">
    <citation type="submission" date="2018-07" db="EMBL/GenBank/DDBJ databases">
        <title>Genomic Encyclopedia of Type Strains, Phase III (KMG-III): the genomes of soil and plant-associated and newly described type strains.</title>
        <authorList>
            <person name="Whitman W."/>
        </authorList>
    </citation>
    <scope>NUCLEOTIDE SEQUENCE [LARGE SCALE GENOMIC DNA]</scope>
    <source>
        <strain evidence="5 6">CECT 7506</strain>
    </source>
</reference>
<dbReference type="SMART" id="SM00448">
    <property type="entry name" value="REC"/>
    <property type="match status" value="1"/>
</dbReference>
<dbReference type="PANTHER" id="PTHR42713:SF3">
    <property type="entry name" value="TRANSCRIPTIONAL REGULATORY PROTEIN HPTR"/>
    <property type="match status" value="1"/>
</dbReference>
<evidence type="ECO:0000259" key="4">
    <source>
        <dbReference type="PROSITE" id="PS50110"/>
    </source>
</evidence>
<dbReference type="Proteomes" id="UP000252415">
    <property type="component" value="Unassembled WGS sequence"/>
</dbReference>
<dbReference type="SUPFAM" id="SSF52172">
    <property type="entry name" value="CheY-like"/>
    <property type="match status" value="1"/>
</dbReference>
<dbReference type="EMBL" id="QPJD01000014">
    <property type="protein sequence ID" value="RCW43000.1"/>
    <property type="molecule type" value="Genomic_DNA"/>
</dbReference>
<comment type="caution">
    <text evidence="5">The sequence shown here is derived from an EMBL/GenBank/DDBJ whole genome shotgun (WGS) entry which is preliminary data.</text>
</comment>
<dbReference type="InterPro" id="IPR011006">
    <property type="entry name" value="CheY-like_superfamily"/>
</dbReference>
<proteinExistence type="predicted"/>
<dbReference type="Pfam" id="PF00072">
    <property type="entry name" value="Response_reg"/>
    <property type="match status" value="1"/>
</dbReference>
<dbReference type="PROSITE" id="PS50110">
    <property type="entry name" value="RESPONSE_REGULATORY"/>
    <property type="match status" value="1"/>
</dbReference>
<feature type="domain" description="Response regulatory" evidence="4">
    <location>
        <begin position="3"/>
        <end position="120"/>
    </location>
</feature>
<evidence type="ECO:0000313" key="5">
    <source>
        <dbReference type="EMBL" id="RCW43000.1"/>
    </source>
</evidence>
<dbReference type="RefSeq" id="WP_245976491.1">
    <property type="nucleotide sequence ID" value="NZ_QPJD01000014.1"/>
</dbReference>
<protein>
    <submittedName>
        <fullName evidence="5">Response regulator receiver domain-containing protein</fullName>
    </submittedName>
</protein>
<dbReference type="GO" id="GO:0000160">
    <property type="term" value="P:phosphorelay signal transduction system"/>
    <property type="evidence" value="ECO:0007669"/>
    <property type="project" value="InterPro"/>
</dbReference>
<keyword evidence="3" id="KW-0597">Phosphoprotein</keyword>
<evidence type="ECO:0000256" key="2">
    <source>
        <dbReference type="ARBA" id="ARBA00023125"/>
    </source>
</evidence>
<keyword evidence="6" id="KW-1185">Reference proteome</keyword>
<dbReference type="InterPro" id="IPR051552">
    <property type="entry name" value="HptR"/>
</dbReference>
<gene>
    <name evidence="5" type="ORF">DFP97_11463</name>
</gene>
<evidence type="ECO:0000256" key="1">
    <source>
        <dbReference type="ARBA" id="ARBA00022490"/>
    </source>
</evidence>
<dbReference type="GO" id="GO:0003677">
    <property type="term" value="F:DNA binding"/>
    <property type="evidence" value="ECO:0007669"/>
    <property type="project" value="UniProtKB-KW"/>
</dbReference>
<keyword evidence="2" id="KW-0238">DNA-binding</keyword>
<sequence length="196" mass="22677">MYTALITEDSKPILRNIKALLQSTDLPISIAATASNGEEALEYMRQHPVDILLTDIRMPKMDGLALIEQAKHIYPQLKVVLISGYNDFEYTRKALNLQVFDYLLKPVERHQLLEVMERIIVQLNEGQVSDTEIFKEILDPHFRLELKLGPDFHNLAKIPFILCKQPFTPGLVKWEREFLQARLSEAFAPYDCWVLP</sequence>
<evidence type="ECO:0000256" key="3">
    <source>
        <dbReference type="PROSITE-ProRule" id="PRU00169"/>
    </source>
</evidence>
<dbReference type="Gene3D" id="3.40.50.2300">
    <property type="match status" value="1"/>
</dbReference>
<dbReference type="PANTHER" id="PTHR42713">
    <property type="entry name" value="HISTIDINE KINASE-RELATED"/>
    <property type="match status" value="1"/>
</dbReference>
<dbReference type="CDD" id="cd17536">
    <property type="entry name" value="REC_YesN-like"/>
    <property type="match status" value="1"/>
</dbReference>